<reference evidence="1 2" key="1">
    <citation type="submission" date="2016-11" db="EMBL/GenBank/DDBJ databases">
        <authorList>
            <person name="Jaros S."/>
            <person name="Januszkiewicz K."/>
            <person name="Wedrychowicz H."/>
        </authorList>
    </citation>
    <scope>NUCLEOTIDE SEQUENCE [LARGE SCALE GENOMIC DNA]</scope>
    <source>
        <strain evidence="1 2">DSM 18119</strain>
    </source>
</reference>
<proteinExistence type="predicted"/>
<dbReference type="STRING" id="1121884.SAMN02745131_00191"/>
<protein>
    <submittedName>
        <fullName evidence="1">Uncharacterized protein</fullName>
    </submittedName>
</protein>
<gene>
    <name evidence="1" type="ORF">SAMN02745131_00191</name>
</gene>
<dbReference type="RefSeq" id="WP_072833357.1">
    <property type="nucleotide sequence ID" value="NZ_FQUU01000001.1"/>
</dbReference>
<dbReference type="AlphaFoldDB" id="A0A1M4SPY2"/>
<name>A0A1M4SPY2_9BACT</name>
<sequence length="226" mass="25916">MPKQVGPIRGIGTIDGNINFYRSEGEYWVRTKPGVDTDRFYSDPAFEGSRRASGFFGRANTLASLIYRYVYTNRRCNALYNLCKKKAIAFKNLGIEDEEVLRSLYAFLASLHCIPISAEDLELYLPGMIREADARKAQKKEKPPIPGKEEFLVLIDEPIDEEAEEFFMNEMDDYNWKAVFNGTFPKDYKIPICFAGHLMAGNRSLGVQTILTRAKEKIIDEWVLME</sequence>
<dbReference type="Proteomes" id="UP000184048">
    <property type="component" value="Unassembled WGS sequence"/>
</dbReference>
<keyword evidence="2" id="KW-1185">Reference proteome</keyword>
<accession>A0A1M4SPY2</accession>
<dbReference type="OrthoDB" id="681012at2"/>
<dbReference type="EMBL" id="FQUU01000001">
    <property type="protein sequence ID" value="SHE34258.1"/>
    <property type="molecule type" value="Genomic_DNA"/>
</dbReference>
<organism evidence="1 2">
    <name type="scientific">Flavisolibacter ginsengisoli DSM 18119</name>
    <dbReference type="NCBI Taxonomy" id="1121884"/>
    <lineage>
        <taxon>Bacteria</taxon>
        <taxon>Pseudomonadati</taxon>
        <taxon>Bacteroidota</taxon>
        <taxon>Chitinophagia</taxon>
        <taxon>Chitinophagales</taxon>
        <taxon>Chitinophagaceae</taxon>
        <taxon>Flavisolibacter</taxon>
    </lineage>
</organism>
<evidence type="ECO:0000313" key="1">
    <source>
        <dbReference type="EMBL" id="SHE34258.1"/>
    </source>
</evidence>
<evidence type="ECO:0000313" key="2">
    <source>
        <dbReference type="Proteomes" id="UP000184048"/>
    </source>
</evidence>